<evidence type="ECO:0000256" key="1">
    <source>
        <dbReference type="SAM" id="Phobius"/>
    </source>
</evidence>
<keyword evidence="3" id="KW-1185">Reference proteome</keyword>
<protein>
    <recommendedName>
        <fullName evidence="4">MacB-like periplasmic core domain-containing protein</fullName>
    </recommendedName>
</protein>
<dbReference type="AlphaFoldDB" id="A0A0R1XV05"/>
<name>A0A0R1XV05_9LACO</name>
<feature type="transmembrane region" description="Helical" evidence="1">
    <location>
        <begin position="261"/>
        <end position="282"/>
    </location>
</feature>
<evidence type="ECO:0008006" key="4">
    <source>
        <dbReference type="Google" id="ProtNLM"/>
    </source>
</evidence>
<proteinExistence type="predicted"/>
<evidence type="ECO:0000313" key="2">
    <source>
        <dbReference type="EMBL" id="KRM33429.1"/>
    </source>
</evidence>
<keyword evidence="1" id="KW-0812">Transmembrane</keyword>
<sequence length="323" mass="36797">MLLGFLIALVYFATLWLMGQHDRSTYQIQLDHGGLSEDALIFNAKSNLNMQQLVKKLSQRNYDNYQVQFIDPAQEQVSYIYAKHPKTNISMISGRNFNTSDYNSPLPFAIVGQDWVDNLYKPQVQAYLFDHERYVAVIGQVGTSGESSLNNHRFISVSPLQTTNVTPIKSLEVIADGTLVKQHRQAFLKLVQAKRASTYVPKQDDQQQAQHWSSRIILWALYGGTFVLISLLTLLFYGTFRPALKSSDLDKTLDRKMKWGYLRQFSLYLLVSGAIGYFVGLWQTYLISYELTTYYMIGLAGYAIILMAILLFTTKGKPTTFAS</sequence>
<dbReference type="STRING" id="1423734.FC83_GL002820"/>
<feature type="transmembrane region" description="Helical" evidence="1">
    <location>
        <begin position="216"/>
        <end position="240"/>
    </location>
</feature>
<dbReference type="Proteomes" id="UP000051236">
    <property type="component" value="Unassembled WGS sequence"/>
</dbReference>
<organism evidence="2 3">
    <name type="scientific">Agrilactobacillus composti DSM 18527 = JCM 14202</name>
    <dbReference type="NCBI Taxonomy" id="1423734"/>
    <lineage>
        <taxon>Bacteria</taxon>
        <taxon>Bacillati</taxon>
        <taxon>Bacillota</taxon>
        <taxon>Bacilli</taxon>
        <taxon>Lactobacillales</taxon>
        <taxon>Lactobacillaceae</taxon>
        <taxon>Agrilactobacillus</taxon>
    </lineage>
</organism>
<gene>
    <name evidence="2" type="ORF">FC83_GL002820</name>
</gene>
<keyword evidence="1" id="KW-1133">Transmembrane helix</keyword>
<reference evidence="2 3" key="1">
    <citation type="journal article" date="2015" name="Genome Announc.">
        <title>Expanding the biotechnology potential of lactobacilli through comparative genomics of 213 strains and associated genera.</title>
        <authorList>
            <person name="Sun Z."/>
            <person name="Harris H.M."/>
            <person name="McCann A."/>
            <person name="Guo C."/>
            <person name="Argimon S."/>
            <person name="Zhang W."/>
            <person name="Yang X."/>
            <person name="Jeffery I.B."/>
            <person name="Cooney J.C."/>
            <person name="Kagawa T.F."/>
            <person name="Liu W."/>
            <person name="Song Y."/>
            <person name="Salvetti E."/>
            <person name="Wrobel A."/>
            <person name="Rasinkangas P."/>
            <person name="Parkhill J."/>
            <person name="Rea M.C."/>
            <person name="O'Sullivan O."/>
            <person name="Ritari J."/>
            <person name="Douillard F.P."/>
            <person name="Paul Ross R."/>
            <person name="Yang R."/>
            <person name="Briner A.E."/>
            <person name="Felis G.E."/>
            <person name="de Vos W.M."/>
            <person name="Barrangou R."/>
            <person name="Klaenhammer T.R."/>
            <person name="Caufield P.W."/>
            <person name="Cui Y."/>
            <person name="Zhang H."/>
            <person name="O'Toole P.W."/>
        </authorList>
    </citation>
    <scope>NUCLEOTIDE SEQUENCE [LARGE SCALE GENOMIC DNA]</scope>
    <source>
        <strain evidence="2 3">DSM 18527</strain>
    </source>
</reference>
<evidence type="ECO:0000313" key="3">
    <source>
        <dbReference type="Proteomes" id="UP000051236"/>
    </source>
</evidence>
<comment type="caution">
    <text evidence="2">The sequence shown here is derived from an EMBL/GenBank/DDBJ whole genome shotgun (WGS) entry which is preliminary data.</text>
</comment>
<dbReference type="EMBL" id="AZGA01000052">
    <property type="protein sequence ID" value="KRM33429.1"/>
    <property type="molecule type" value="Genomic_DNA"/>
</dbReference>
<feature type="transmembrane region" description="Helical" evidence="1">
    <location>
        <begin position="294"/>
        <end position="313"/>
    </location>
</feature>
<accession>A0A0R1XV05</accession>
<dbReference type="PATRIC" id="fig|1423734.3.peg.2867"/>
<keyword evidence="1" id="KW-0472">Membrane</keyword>
<dbReference type="eggNOG" id="ENOG5033H40">
    <property type="taxonomic scope" value="Bacteria"/>
</dbReference>